<reference evidence="2 3" key="1">
    <citation type="submission" date="2019-03" db="EMBL/GenBank/DDBJ databases">
        <title>Genomic Encyclopedia of Archaeal and Bacterial Type Strains, Phase II (KMG-II): from individual species to whole genera.</title>
        <authorList>
            <person name="Goeker M."/>
        </authorList>
    </citation>
    <scope>NUCLEOTIDE SEQUENCE [LARGE SCALE GENOMIC DNA]</scope>
    <source>
        <strain evidence="2 3">DSM 28323</strain>
    </source>
</reference>
<keyword evidence="3" id="KW-1185">Reference proteome</keyword>
<protein>
    <submittedName>
        <fullName evidence="2">Uncharacterized protein DUF3810</fullName>
    </submittedName>
</protein>
<organism evidence="2 3">
    <name type="scientific">Sediminibacterium goheungense</name>
    <dbReference type="NCBI Taxonomy" id="1086393"/>
    <lineage>
        <taxon>Bacteria</taxon>
        <taxon>Pseudomonadati</taxon>
        <taxon>Bacteroidota</taxon>
        <taxon>Chitinophagia</taxon>
        <taxon>Chitinophagales</taxon>
        <taxon>Chitinophagaceae</taxon>
        <taxon>Sediminibacterium</taxon>
    </lineage>
</organism>
<feature type="transmembrane region" description="Helical" evidence="1">
    <location>
        <begin position="95"/>
        <end position="117"/>
    </location>
</feature>
<feature type="transmembrane region" description="Helical" evidence="1">
    <location>
        <begin position="12"/>
        <end position="31"/>
    </location>
</feature>
<accession>A0A4R6IZ99</accession>
<name>A0A4R6IZ99_9BACT</name>
<dbReference type="Pfam" id="PF12725">
    <property type="entry name" value="DUF3810"/>
    <property type="match status" value="1"/>
</dbReference>
<dbReference type="RefSeq" id="WP_133472732.1">
    <property type="nucleotide sequence ID" value="NZ_SNWP01000010.1"/>
</dbReference>
<gene>
    <name evidence="2" type="ORF">BC659_0235</name>
</gene>
<dbReference type="AlphaFoldDB" id="A0A4R6IZ99"/>
<feature type="transmembrane region" description="Helical" evidence="1">
    <location>
        <begin position="66"/>
        <end position="83"/>
    </location>
</feature>
<evidence type="ECO:0000313" key="3">
    <source>
        <dbReference type="Proteomes" id="UP000295741"/>
    </source>
</evidence>
<evidence type="ECO:0000256" key="1">
    <source>
        <dbReference type="SAM" id="Phobius"/>
    </source>
</evidence>
<dbReference type="OrthoDB" id="1048788at2"/>
<keyword evidence="1" id="KW-0812">Transmembrane</keyword>
<dbReference type="Proteomes" id="UP000295741">
    <property type="component" value="Unassembled WGS sequence"/>
</dbReference>
<comment type="caution">
    <text evidence="2">The sequence shown here is derived from an EMBL/GenBank/DDBJ whole genome shotgun (WGS) entry which is preliminary data.</text>
</comment>
<evidence type="ECO:0000313" key="2">
    <source>
        <dbReference type="EMBL" id="TDO28173.1"/>
    </source>
</evidence>
<proteinExistence type="predicted"/>
<keyword evidence="1" id="KW-0472">Membrane</keyword>
<keyword evidence="1" id="KW-1133">Transmembrane helix</keyword>
<dbReference type="EMBL" id="SNWP01000010">
    <property type="protein sequence ID" value="TDO28173.1"/>
    <property type="molecule type" value="Genomic_DNA"/>
</dbReference>
<dbReference type="InterPro" id="IPR024294">
    <property type="entry name" value="DUF3810"/>
</dbReference>
<sequence>MKPVTKLSPLLFIRPAFLLLLALVLHVLGYFPKIIENWYSTGIYKGISSTLRVLTRWAPFSIGDCLYILFIISLIAAFVRSLIQLRKSGWNRAVLVQILLNLFSKILWIYIVFRLLWGLNYDRLGIAYQLKLSKKGYQTEEVIQLTNRLIDSLNACRARLKDTLLPEPSVDSIFRMAGIGYARAWDTYSFLHYSHRSIKPSLFNGLADWMGFTGYYNPFTGEAQVRTDVPRLVLPFVATHEIAHQLGYASESEANMVGFIASLATDDPFFRYSAYNDLFSYAQREELFLLAMDKDSTRFQQVIQLNRERLDTLVRKDRKEVREFFQQRQHKSSATLNNLYDQYLRINNQEAGLKSYDEVIGWLIAYNKKYEKK</sequence>